<dbReference type="InterPro" id="IPR027417">
    <property type="entry name" value="P-loop_NTPase"/>
</dbReference>
<reference evidence="3 4" key="1">
    <citation type="submission" date="2018-09" db="EMBL/GenBank/DDBJ databases">
        <title>Metagenome Assembled Genomes from an Advanced Water Purification Facility.</title>
        <authorList>
            <person name="Stamps B.W."/>
            <person name="Spear J.R."/>
        </authorList>
    </citation>
    <scope>NUCLEOTIDE SEQUENCE [LARGE SCALE GENOMIC DNA]</scope>
    <source>
        <strain evidence="3">Bin_42_2</strain>
    </source>
</reference>
<dbReference type="PANTHER" id="PTHR43384">
    <property type="entry name" value="SEPTUM SITE-DETERMINING PROTEIN MIND HOMOLOG, CHLOROPLASTIC-RELATED"/>
    <property type="match status" value="1"/>
</dbReference>
<evidence type="ECO:0000313" key="4">
    <source>
        <dbReference type="Proteomes" id="UP000321374"/>
    </source>
</evidence>
<dbReference type="AlphaFoldDB" id="A0A5C7WK71"/>
<name>A0A5C7WK71_METME</name>
<organism evidence="3 4">
    <name type="scientific">Methylophilus methylotrophus</name>
    <name type="common">Bacterium W3A1</name>
    <dbReference type="NCBI Taxonomy" id="17"/>
    <lineage>
        <taxon>Bacteria</taxon>
        <taxon>Pseudomonadati</taxon>
        <taxon>Pseudomonadota</taxon>
        <taxon>Betaproteobacteria</taxon>
        <taxon>Nitrosomonadales</taxon>
        <taxon>Methylophilaceae</taxon>
        <taxon>Methylophilus</taxon>
    </lineage>
</organism>
<dbReference type="GO" id="GO:0005524">
    <property type="term" value="F:ATP binding"/>
    <property type="evidence" value="ECO:0007669"/>
    <property type="project" value="TreeGrafter"/>
</dbReference>
<protein>
    <recommendedName>
        <fullName evidence="2">Response regulatory domain-containing protein</fullName>
    </recommendedName>
</protein>
<dbReference type="GO" id="GO:0005829">
    <property type="term" value="C:cytosol"/>
    <property type="evidence" value="ECO:0007669"/>
    <property type="project" value="TreeGrafter"/>
</dbReference>
<dbReference type="InterPro" id="IPR050625">
    <property type="entry name" value="ParA/MinD_ATPase"/>
</dbReference>
<dbReference type="InterPro" id="IPR002586">
    <property type="entry name" value="CobQ/CobB/MinD/ParA_Nub-bd_dom"/>
</dbReference>
<gene>
    <name evidence="3" type="ORF">E6Q51_02630</name>
</gene>
<feature type="modified residue" description="4-aspartylphosphate" evidence="1">
    <location>
        <position position="54"/>
    </location>
</feature>
<comment type="caution">
    <text evidence="3">The sequence shown here is derived from an EMBL/GenBank/DDBJ whole genome shotgun (WGS) entry which is preliminary data.</text>
</comment>
<dbReference type="STRING" id="1122236.GCA_000378225_00759"/>
<sequence>MRILIISAHQGFRQQVQAACLRFDSAAVSLRTAETMGQGIELAIQFEAQLVFLDLTRNHEAGMLTLEQLAHVRNRLVAVSADKMSTDLMARAIRTGAGEVLPQPVIDDEVFAIIEKAAHLQSEDAVIQPARTGKSVMCFSSKGGVGKTSLSCNIAIGLSKLYGPDSVALIDANIQAPNVAPMLDLRPQRWLKDAVAEYKRLDNQLLSDFMTLHEQSGVHVLAHNTNDPLGVDYTEDQLTKILLVSKGAFKWTVVDTFPLLSSLNLSLMDLCDEIVLVTEAVVPSLRSAKHNLDILQQAGYGENRIRVVLNRYTDFQGNISPDLCAEALGWPVDSIIPYDVHATIATNTGRAYSQMYPDRRITEAVNQLVAKIAGSDIEPEISETIFERYIRQFKNWMDI</sequence>
<proteinExistence type="predicted"/>
<dbReference type="GO" id="GO:0016887">
    <property type="term" value="F:ATP hydrolysis activity"/>
    <property type="evidence" value="ECO:0007669"/>
    <property type="project" value="TreeGrafter"/>
</dbReference>
<dbReference type="Proteomes" id="UP000321374">
    <property type="component" value="Unassembled WGS sequence"/>
</dbReference>
<dbReference type="InterPro" id="IPR011006">
    <property type="entry name" value="CheY-like_superfamily"/>
</dbReference>
<dbReference type="PANTHER" id="PTHR43384:SF13">
    <property type="entry name" value="SLR0110 PROTEIN"/>
    <property type="match status" value="1"/>
</dbReference>
<evidence type="ECO:0000313" key="3">
    <source>
        <dbReference type="EMBL" id="TXI37740.1"/>
    </source>
</evidence>
<dbReference type="GO" id="GO:0000160">
    <property type="term" value="P:phosphorelay signal transduction system"/>
    <property type="evidence" value="ECO:0007669"/>
    <property type="project" value="InterPro"/>
</dbReference>
<dbReference type="SUPFAM" id="SSF52540">
    <property type="entry name" value="P-loop containing nucleoside triphosphate hydrolases"/>
    <property type="match status" value="1"/>
</dbReference>
<evidence type="ECO:0000256" key="1">
    <source>
        <dbReference type="PROSITE-ProRule" id="PRU00169"/>
    </source>
</evidence>
<keyword evidence="1" id="KW-0597">Phosphoprotein</keyword>
<dbReference type="PROSITE" id="PS50110">
    <property type="entry name" value="RESPONSE_REGULATORY"/>
    <property type="match status" value="1"/>
</dbReference>
<dbReference type="GO" id="GO:0051782">
    <property type="term" value="P:negative regulation of cell division"/>
    <property type="evidence" value="ECO:0007669"/>
    <property type="project" value="TreeGrafter"/>
</dbReference>
<accession>A0A5C7WK71</accession>
<dbReference type="EMBL" id="SSGG01000045">
    <property type="protein sequence ID" value="TXI37740.1"/>
    <property type="molecule type" value="Genomic_DNA"/>
</dbReference>
<dbReference type="SUPFAM" id="SSF52172">
    <property type="entry name" value="CheY-like"/>
    <property type="match status" value="1"/>
</dbReference>
<dbReference type="Pfam" id="PF01656">
    <property type="entry name" value="CbiA"/>
    <property type="match status" value="1"/>
</dbReference>
<dbReference type="Gene3D" id="3.40.50.300">
    <property type="entry name" value="P-loop containing nucleotide triphosphate hydrolases"/>
    <property type="match status" value="1"/>
</dbReference>
<evidence type="ECO:0000259" key="2">
    <source>
        <dbReference type="PROSITE" id="PS50110"/>
    </source>
</evidence>
<dbReference type="Gene3D" id="3.40.50.2300">
    <property type="match status" value="1"/>
</dbReference>
<feature type="domain" description="Response regulatory" evidence="2">
    <location>
        <begin position="2"/>
        <end position="118"/>
    </location>
</feature>
<dbReference type="InterPro" id="IPR001789">
    <property type="entry name" value="Sig_transdc_resp-reg_receiver"/>
</dbReference>
<dbReference type="GO" id="GO:0009898">
    <property type="term" value="C:cytoplasmic side of plasma membrane"/>
    <property type="evidence" value="ECO:0007669"/>
    <property type="project" value="TreeGrafter"/>
</dbReference>